<dbReference type="GO" id="GO:0034501">
    <property type="term" value="P:protein localization to kinetochore"/>
    <property type="evidence" value="ECO:0007669"/>
    <property type="project" value="TreeGrafter"/>
</dbReference>
<organism evidence="6 7">
    <name type="scientific">Rhizophagus irregularis</name>
    <dbReference type="NCBI Taxonomy" id="588596"/>
    <lineage>
        <taxon>Eukaryota</taxon>
        <taxon>Fungi</taxon>
        <taxon>Fungi incertae sedis</taxon>
        <taxon>Mucoromycota</taxon>
        <taxon>Glomeromycotina</taxon>
        <taxon>Glomeromycetes</taxon>
        <taxon>Glomerales</taxon>
        <taxon>Glomeraceae</taxon>
        <taxon>Rhizophagus</taxon>
    </lineage>
</organism>
<dbReference type="VEuPathDB" id="FungiDB:FUN_014749"/>
<dbReference type="VEuPathDB" id="FungiDB:RhiirA1_462365"/>
<dbReference type="EMBL" id="LLXH01000632">
    <property type="protein sequence ID" value="PKC64496.1"/>
    <property type="molecule type" value="Genomic_DNA"/>
</dbReference>
<keyword evidence="5" id="KW-0067">ATP-binding</keyword>
<dbReference type="CDD" id="cd14131">
    <property type="entry name" value="PKc_Mps1"/>
    <property type="match status" value="1"/>
</dbReference>
<dbReference type="PROSITE" id="PS00107">
    <property type="entry name" value="PROTEIN_KINASE_ATP"/>
    <property type="match status" value="1"/>
</dbReference>
<dbReference type="GO" id="GO:0005634">
    <property type="term" value="C:nucleus"/>
    <property type="evidence" value="ECO:0007669"/>
    <property type="project" value="TreeGrafter"/>
</dbReference>
<dbReference type="Pfam" id="PF00069">
    <property type="entry name" value="Pkinase"/>
    <property type="match status" value="1"/>
</dbReference>
<dbReference type="Proteomes" id="UP000232688">
    <property type="component" value="Unassembled WGS sequence"/>
</dbReference>
<dbReference type="GO" id="GO:0098813">
    <property type="term" value="P:nuclear chromosome segregation"/>
    <property type="evidence" value="ECO:0007669"/>
    <property type="project" value="UniProtKB-ARBA"/>
</dbReference>
<dbReference type="GO" id="GO:0005524">
    <property type="term" value="F:ATP binding"/>
    <property type="evidence" value="ECO:0007669"/>
    <property type="project" value="UniProtKB-UniRule"/>
</dbReference>
<dbReference type="GO" id="GO:0004674">
    <property type="term" value="F:protein serine/threonine kinase activity"/>
    <property type="evidence" value="ECO:0007669"/>
    <property type="project" value="UniProtKB-KW"/>
</dbReference>
<name>A0A2I1EPX5_9GLOM</name>
<dbReference type="GO" id="GO:0033316">
    <property type="term" value="P:meiotic spindle assembly checkpoint signaling"/>
    <property type="evidence" value="ECO:0007669"/>
    <property type="project" value="TreeGrafter"/>
</dbReference>
<protein>
    <submittedName>
        <fullName evidence="6">Pkinase-domain-containing protein</fullName>
    </submittedName>
</protein>
<keyword evidence="2" id="KW-0808">Transferase</keyword>
<dbReference type="GO" id="GO:0007094">
    <property type="term" value="P:mitotic spindle assembly checkpoint signaling"/>
    <property type="evidence" value="ECO:0007669"/>
    <property type="project" value="TreeGrafter"/>
</dbReference>
<evidence type="ECO:0000313" key="6">
    <source>
        <dbReference type="EMBL" id="PKC64496.1"/>
    </source>
</evidence>
<evidence type="ECO:0000256" key="2">
    <source>
        <dbReference type="ARBA" id="ARBA00022679"/>
    </source>
</evidence>
<dbReference type="PANTHER" id="PTHR22974:SF21">
    <property type="entry name" value="DUAL SPECIFICITY PROTEIN KINASE TTK"/>
    <property type="match status" value="1"/>
</dbReference>
<evidence type="ECO:0000313" key="7">
    <source>
        <dbReference type="Proteomes" id="UP000232688"/>
    </source>
</evidence>
<keyword evidence="4 6" id="KW-0418">Kinase</keyword>
<dbReference type="SUPFAM" id="SSF56112">
    <property type="entry name" value="Protein kinase-like (PK-like)"/>
    <property type="match status" value="1"/>
</dbReference>
<dbReference type="OrthoDB" id="20524at2759"/>
<dbReference type="InterPro" id="IPR000719">
    <property type="entry name" value="Prot_kinase_dom"/>
</dbReference>
<dbReference type="InterPro" id="IPR017441">
    <property type="entry name" value="Protein_kinase_ATP_BS"/>
</dbReference>
<evidence type="ECO:0000256" key="5">
    <source>
        <dbReference type="ARBA" id="ARBA00022840"/>
    </source>
</evidence>
<dbReference type="GO" id="GO:0000776">
    <property type="term" value="C:kinetochore"/>
    <property type="evidence" value="ECO:0007669"/>
    <property type="project" value="TreeGrafter"/>
</dbReference>
<dbReference type="AlphaFoldDB" id="A0A2I1EPX5"/>
<reference evidence="6 7" key="2">
    <citation type="submission" date="2017-10" db="EMBL/GenBank/DDBJ databases">
        <title>Genome analyses suggest a sexual origin of heterokaryosis in a supposedly ancient asexual fungus.</title>
        <authorList>
            <person name="Corradi N."/>
            <person name="Sedzielewska K."/>
            <person name="Noel J."/>
            <person name="Charron P."/>
            <person name="Farinelli L."/>
            <person name="Marton T."/>
            <person name="Kruger M."/>
            <person name="Pelin A."/>
            <person name="Brachmann A."/>
            <person name="Corradi N."/>
        </authorList>
    </citation>
    <scope>NUCLEOTIDE SEQUENCE [LARGE SCALE GENOMIC DNA]</scope>
    <source>
        <strain evidence="6 7">A1</strain>
    </source>
</reference>
<dbReference type="PANTHER" id="PTHR22974">
    <property type="entry name" value="MIXED LINEAGE PROTEIN KINASE"/>
    <property type="match status" value="1"/>
</dbReference>
<dbReference type="FunFam" id="3.30.200.20:FF:000131">
    <property type="entry name" value="Dual specificity protein kinase TTK"/>
    <property type="match status" value="1"/>
</dbReference>
<keyword evidence="1" id="KW-0723">Serine/threonine-protein kinase</keyword>
<dbReference type="VEuPathDB" id="FungiDB:RhiirFUN_011912"/>
<dbReference type="PROSITE" id="PS50011">
    <property type="entry name" value="PROTEIN_KINASE_DOM"/>
    <property type="match status" value="1"/>
</dbReference>
<sequence length="568" mass="64734">MEGKPKPGKEIGDIIILEDRSRLSNLTNLFHREYANEGLETPATTHPQEFFSQSNNNIDNVAHCGLSTPAITDKLQKHGSVIRRRRRTITTARNLAGPPQRVKKIQEPVQEEEEPNDFGAELSRWKFSDSKEHDLLLEADRPYTHLKPKRSANEIEPDYNLLKHSSKVGHQEIELQGGVFHCQGETVKDHSPPKVTESELLPTKSSAIITEQTQNIKANKDIIMLNGKSYKRHALLGRGGSSKVYKVTNSNGQVYAIKKVTFERVDDNVLSSYINEVSLLKRLSGRDGIINLYDAEINKEKGYLLMLLECGEQDFAHYLYSQNGIPINLNVIRFYWEQMLNAVYAIQLEKIVHTDLKPANFIIVNEKLKLIDFGIAKTIPNDTTNIHRDQHVGTINYMSPEALNDTSDPETNKSGKKCLKQGRPSDVWSLGCILYQMVYGHTPFSHLNMSKKYKAILDENYIISFPVTTNNQSDNIVDENLIRIMKGCLERNQKTRLTIPQLLTDPFLKQSQEPLVLPILDNLLHEVIKYTDSNIIKYNEHAKITNIAKAIFTQLKNKEPINSDKWEL</sequence>
<evidence type="ECO:0000256" key="3">
    <source>
        <dbReference type="ARBA" id="ARBA00022741"/>
    </source>
</evidence>
<evidence type="ECO:0000256" key="1">
    <source>
        <dbReference type="ARBA" id="ARBA00022527"/>
    </source>
</evidence>
<dbReference type="Gene3D" id="1.10.510.10">
    <property type="entry name" value="Transferase(Phosphotransferase) domain 1"/>
    <property type="match status" value="1"/>
</dbReference>
<dbReference type="FunFam" id="1.10.510.10:FF:000224">
    <property type="entry name" value="serine/threonine-protein kinase mph1 isoform X1"/>
    <property type="match status" value="1"/>
</dbReference>
<gene>
    <name evidence="6" type="ORF">RhiirA1_462365</name>
</gene>
<proteinExistence type="predicted"/>
<dbReference type="GO" id="GO:0004712">
    <property type="term" value="F:protein serine/threonine/tyrosine kinase activity"/>
    <property type="evidence" value="ECO:0007669"/>
    <property type="project" value="TreeGrafter"/>
</dbReference>
<evidence type="ECO:0000256" key="4">
    <source>
        <dbReference type="ARBA" id="ARBA00022777"/>
    </source>
</evidence>
<dbReference type="PROSITE" id="PS00108">
    <property type="entry name" value="PROTEIN_KINASE_ST"/>
    <property type="match status" value="1"/>
</dbReference>
<dbReference type="InterPro" id="IPR027084">
    <property type="entry name" value="Mps1_cat"/>
</dbReference>
<comment type="caution">
    <text evidence="6">The sequence shown here is derived from an EMBL/GenBank/DDBJ whole genome shotgun (WGS) entry which is preliminary data.</text>
</comment>
<dbReference type="SMART" id="SM00220">
    <property type="entry name" value="S_TKc"/>
    <property type="match status" value="1"/>
</dbReference>
<dbReference type="InterPro" id="IPR008271">
    <property type="entry name" value="Ser/Thr_kinase_AS"/>
</dbReference>
<keyword evidence="3" id="KW-0547">Nucleotide-binding</keyword>
<dbReference type="InterPro" id="IPR011009">
    <property type="entry name" value="Kinase-like_dom_sf"/>
</dbReference>
<accession>A0A2I1EPX5</accession>
<dbReference type="Gene3D" id="3.30.200.20">
    <property type="entry name" value="Phosphorylase Kinase, domain 1"/>
    <property type="match status" value="1"/>
</dbReference>
<reference evidence="6 7" key="1">
    <citation type="submission" date="2017-10" db="EMBL/GenBank/DDBJ databases">
        <title>Extensive intraspecific genome diversity in a model arbuscular mycorrhizal fungus.</title>
        <authorList>
            <person name="Chen E.C.H."/>
            <person name="Morin E."/>
            <person name="Baudet D."/>
            <person name="Noel J."/>
            <person name="Ndikumana S."/>
            <person name="Charron P."/>
            <person name="St-Onge C."/>
            <person name="Giorgi J."/>
            <person name="Grigoriev I.V."/>
            <person name="Roux C."/>
            <person name="Martin F.M."/>
            <person name="Corradi N."/>
        </authorList>
    </citation>
    <scope>NUCLEOTIDE SEQUENCE [LARGE SCALE GENOMIC DNA]</scope>
    <source>
        <strain evidence="6 7">A1</strain>
    </source>
</reference>